<dbReference type="PANTHER" id="PTHR35332:SF2">
    <property type="entry name" value="REGULATION OF ENOLASE PROTEIN 1"/>
    <property type="match status" value="1"/>
</dbReference>
<reference evidence="1 2" key="1">
    <citation type="submission" date="2023-08" db="EMBL/GenBank/DDBJ databases">
        <title>Arthrobacter horti sp. nov., isolated from forest soil.</title>
        <authorList>
            <person name="Park M."/>
        </authorList>
    </citation>
    <scope>NUCLEOTIDE SEQUENCE [LARGE SCALE GENOMIC DNA]</scope>
    <source>
        <strain evidence="1 2">YJM1</strain>
    </source>
</reference>
<dbReference type="SUPFAM" id="SSF49899">
    <property type="entry name" value="Concanavalin A-like lectins/glucanases"/>
    <property type="match status" value="1"/>
</dbReference>
<protein>
    <submittedName>
        <fullName evidence="1">DUF1349 domain-containing protein</fullName>
    </submittedName>
</protein>
<dbReference type="Pfam" id="PF07081">
    <property type="entry name" value="DUF1349"/>
    <property type="match status" value="1"/>
</dbReference>
<evidence type="ECO:0000313" key="2">
    <source>
        <dbReference type="Proteomes" id="UP001232725"/>
    </source>
</evidence>
<accession>A0ABT9IKZ4</accession>
<dbReference type="RefSeq" id="WP_305995275.1">
    <property type="nucleotide sequence ID" value="NZ_JAVALS010000001.1"/>
</dbReference>
<evidence type="ECO:0000313" key="1">
    <source>
        <dbReference type="EMBL" id="MDP5226256.1"/>
    </source>
</evidence>
<proteinExistence type="predicted"/>
<dbReference type="InterPro" id="IPR013320">
    <property type="entry name" value="ConA-like_dom_sf"/>
</dbReference>
<sequence length="203" mass="22002">MTSFSLPGVPHDFRPLLSSGGRAEQDGDAVTLHAGAGDDLFRRPGTDRAVATAKVFGFAVDGDFRLEAEVQVEFLSDFDSAVLVGYLDERHWFKLCAERDELGSPRIMSVVTRERSDDATGIHLDGGPVRLRISRSGTMVSLHYCTDGARWNLARYFDFPVTGSEGALRAGIAVQSPRGTGTSATFRDVRFSADGVTEVRSGE</sequence>
<comment type="caution">
    <text evidence="1">The sequence shown here is derived from an EMBL/GenBank/DDBJ whole genome shotgun (WGS) entry which is preliminary data.</text>
</comment>
<dbReference type="EMBL" id="JAVALS010000001">
    <property type="protein sequence ID" value="MDP5226256.1"/>
    <property type="molecule type" value="Genomic_DNA"/>
</dbReference>
<dbReference type="Proteomes" id="UP001232725">
    <property type="component" value="Unassembled WGS sequence"/>
</dbReference>
<dbReference type="InterPro" id="IPR009784">
    <property type="entry name" value="DUF1349"/>
</dbReference>
<gene>
    <name evidence="1" type="ORF">Q9R02_03695</name>
</gene>
<dbReference type="Gene3D" id="2.60.120.200">
    <property type="match status" value="1"/>
</dbReference>
<dbReference type="PANTHER" id="PTHR35332">
    <property type="entry name" value="REGULATION OF ENOLASE PROTEIN 1"/>
    <property type="match status" value="1"/>
</dbReference>
<organism evidence="1 2">
    <name type="scientific">Arthrobacter horti</name>
    <dbReference type="NCBI Taxonomy" id="3068273"/>
    <lineage>
        <taxon>Bacteria</taxon>
        <taxon>Bacillati</taxon>
        <taxon>Actinomycetota</taxon>
        <taxon>Actinomycetes</taxon>
        <taxon>Micrococcales</taxon>
        <taxon>Micrococcaceae</taxon>
        <taxon>Arthrobacter</taxon>
    </lineage>
</organism>
<name>A0ABT9IKZ4_9MICC</name>
<keyword evidence="2" id="KW-1185">Reference proteome</keyword>